<sequence>MTELVFSPEVEAARTDGRPVVALESTILTHGLPKPDNLAIGREIEAEVRQSGAVPATIAVLGGEARIGLSDEDLAGLCVADSAVKLSRRDLGIALSQGLTGGTTVAATMILAARAGIEVFATGGIGGVHRGAEQDFDISADLDELARTPVMVVSAGAKSILDLPKTLEVLETRGVPVIGYRTDEFPAFFCRVSGLKVPLRLDSMEEIAGAWRAGRGLGLESGMLVANPVPEEFALERAEMERIVEDALYEAKRTGTIGKQVTPYLLSEIRTATGGASLRTNIELVRANARLASGIAVSLGSAGR</sequence>
<accession>A0A9J7AT32</accession>
<dbReference type="EMBL" id="CP102480">
    <property type="protein sequence ID" value="UUX49649.1"/>
    <property type="molecule type" value="Genomic_DNA"/>
</dbReference>
<keyword evidence="4 6" id="KW-0456">Lyase</keyword>
<feature type="binding site" evidence="6">
    <location>
        <begin position="139"/>
        <end position="141"/>
    </location>
    <ligand>
        <name>substrate</name>
    </ligand>
</feature>
<comment type="subunit">
    <text evidence="6">Homotrimer.</text>
</comment>
<reference evidence="7" key="1">
    <citation type="submission" date="2022-08" db="EMBL/GenBank/DDBJ databases">
        <title>Nisaea acidiphila sp. nov., isolated from a marine algal debris and emended description of the genus Nisaea Urios et al. 2008.</title>
        <authorList>
            <person name="Kwon K."/>
        </authorList>
    </citation>
    <scope>NUCLEOTIDE SEQUENCE</scope>
    <source>
        <strain evidence="7">MEBiC11861</strain>
    </source>
</reference>
<protein>
    <recommendedName>
        <fullName evidence="6">Pseudouridine-5'-phosphate glycosidase</fullName>
        <shortName evidence="6">PsiMP glycosidase</shortName>
        <ecNumber evidence="6">4.2.1.70</ecNumber>
    </recommendedName>
</protein>
<name>A0A9J7AT32_9PROT</name>
<comment type="catalytic activity">
    <reaction evidence="6">
        <text>D-ribose 5-phosphate + uracil = psi-UMP + H2O</text>
        <dbReference type="Rhea" id="RHEA:18337"/>
        <dbReference type="ChEBI" id="CHEBI:15377"/>
        <dbReference type="ChEBI" id="CHEBI:17568"/>
        <dbReference type="ChEBI" id="CHEBI:58380"/>
        <dbReference type="ChEBI" id="CHEBI:78346"/>
        <dbReference type="EC" id="4.2.1.70"/>
    </reaction>
</comment>
<dbReference type="PANTHER" id="PTHR42909">
    <property type="entry name" value="ZGC:136858"/>
    <property type="match status" value="1"/>
</dbReference>
<dbReference type="GO" id="GO:0016798">
    <property type="term" value="F:hydrolase activity, acting on glycosyl bonds"/>
    <property type="evidence" value="ECO:0007669"/>
    <property type="project" value="UniProtKB-KW"/>
</dbReference>
<feature type="binding site" evidence="6">
    <location>
        <position position="137"/>
    </location>
    <ligand>
        <name>Mn(2+)</name>
        <dbReference type="ChEBI" id="CHEBI:29035"/>
    </ligand>
</feature>
<keyword evidence="1 6" id="KW-0479">Metal-binding</keyword>
<evidence type="ECO:0000256" key="6">
    <source>
        <dbReference type="HAMAP-Rule" id="MF_01876"/>
    </source>
</evidence>
<proteinExistence type="inferred from homology"/>
<keyword evidence="5 6" id="KW-0326">Glycosidase</keyword>
<keyword evidence="2 6" id="KW-0378">Hydrolase</keyword>
<comment type="function">
    <text evidence="6">Catalyzes the reversible cleavage of pseudouridine 5'-phosphate (PsiMP) to ribose 5-phosphate and uracil. Functions biologically in the cleavage direction, as part of a pseudouridine degradation pathway.</text>
</comment>
<dbReference type="PANTHER" id="PTHR42909:SF1">
    <property type="entry name" value="CARBOHYDRATE KINASE PFKB DOMAIN-CONTAINING PROTEIN"/>
    <property type="match status" value="1"/>
</dbReference>
<dbReference type="HAMAP" id="MF_01876">
    <property type="entry name" value="PsiMP_glycosidase"/>
    <property type="match status" value="1"/>
</dbReference>
<dbReference type="SUPFAM" id="SSF110581">
    <property type="entry name" value="Indigoidine synthase A-like"/>
    <property type="match status" value="1"/>
</dbReference>
<dbReference type="GO" id="GO:0005737">
    <property type="term" value="C:cytoplasm"/>
    <property type="evidence" value="ECO:0007669"/>
    <property type="project" value="TreeGrafter"/>
</dbReference>
<comment type="cofactor">
    <cofactor evidence="6">
        <name>Mn(2+)</name>
        <dbReference type="ChEBI" id="CHEBI:29035"/>
    </cofactor>
    <text evidence="6">Binds 1 Mn(2+) ion per subunit.</text>
</comment>
<dbReference type="GO" id="GO:0046872">
    <property type="term" value="F:metal ion binding"/>
    <property type="evidence" value="ECO:0007669"/>
    <property type="project" value="UniProtKB-KW"/>
</dbReference>
<dbReference type="Gene3D" id="3.40.1790.10">
    <property type="entry name" value="Indigoidine synthase domain"/>
    <property type="match status" value="1"/>
</dbReference>
<evidence type="ECO:0000313" key="7">
    <source>
        <dbReference type="EMBL" id="UUX49649.1"/>
    </source>
</evidence>
<evidence type="ECO:0000256" key="3">
    <source>
        <dbReference type="ARBA" id="ARBA00023211"/>
    </source>
</evidence>
<dbReference type="InterPro" id="IPR022830">
    <property type="entry name" value="Indigdn_synthA-like"/>
</dbReference>
<keyword evidence="8" id="KW-1185">Reference proteome</keyword>
<evidence type="ECO:0000256" key="4">
    <source>
        <dbReference type="ARBA" id="ARBA00023239"/>
    </source>
</evidence>
<dbReference type="Pfam" id="PF04227">
    <property type="entry name" value="Indigoidine_A"/>
    <property type="match status" value="1"/>
</dbReference>
<dbReference type="EC" id="4.2.1.70" evidence="6"/>
<dbReference type="KEGG" id="naci:NUH88_19890"/>
<dbReference type="InterPro" id="IPR007342">
    <property type="entry name" value="PsuG"/>
</dbReference>
<feature type="binding site" evidence="6">
    <location>
        <position position="85"/>
    </location>
    <ligand>
        <name>substrate</name>
    </ligand>
</feature>
<organism evidence="7 8">
    <name type="scientific">Nisaea acidiphila</name>
    <dbReference type="NCBI Taxonomy" id="1862145"/>
    <lineage>
        <taxon>Bacteria</taxon>
        <taxon>Pseudomonadati</taxon>
        <taxon>Pseudomonadota</taxon>
        <taxon>Alphaproteobacteria</taxon>
        <taxon>Rhodospirillales</taxon>
        <taxon>Thalassobaculaceae</taxon>
        <taxon>Nisaea</taxon>
    </lineage>
</organism>
<dbReference type="Proteomes" id="UP001060336">
    <property type="component" value="Chromosome"/>
</dbReference>
<feature type="active site" description="Proton donor" evidence="6">
    <location>
        <position position="24"/>
    </location>
</feature>
<evidence type="ECO:0000313" key="8">
    <source>
        <dbReference type="Proteomes" id="UP001060336"/>
    </source>
</evidence>
<dbReference type="GO" id="GO:0046113">
    <property type="term" value="P:nucleobase catabolic process"/>
    <property type="evidence" value="ECO:0007669"/>
    <property type="project" value="UniProtKB-UniRule"/>
</dbReference>
<gene>
    <name evidence="6" type="primary">psuG</name>
    <name evidence="7" type="ORF">NUH88_19890</name>
</gene>
<feature type="binding site" evidence="6">
    <location>
        <position position="105"/>
    </location>
    <ligand>
        <name>substrate</name>
    </ligand>
</feature>
<dbReference type="RefSeq" id="WP_257768437.1">
    <property type="nucleotide sequence ID" value="NZ_CP102480.1"/>
</dbReference>
<keyword evidence="3 6" id="KW-0464">Manganese</keyword>
<evidence type="ECO:0000256" key="1">
    <source>
        <dbReference type="ARBA" id="ARBA00022723"/>
    </source>
</evidence>
<feature type="active site" description="Nucleophile" evidence="6">
    <location>
        <position position="158"/>
    </location>
</feature>
<evidence type="ECO:0000256" key="2">
    <source>
        <dbReference type="ARBA" id="ARBA00022801"/>
    </source>
</evidence>
<comment type="similarity">
    <text evidence="6">Belongs to the pseudouridine-5'-phosphate glycosidase family.</text>
</comment>
<dbReference type="GO" id="GO:0004730">
    <property type="term" value="F:pseudouridylate synthase activity"/>
    <property type="evidence" value="ECO:0007669"/>
    <property type="project" value="UniProtKB-UniRule"/>
</dbReference>
<dbReference type="AlphaFoldDB" id="A0A9J7AT32"/>
<evidence type="ECO:0000256" key="5">
    <source>
        <dbReference type="ARBA" id="ARBA00023295"/>
    </source>
</evidence>